<accession>A0ABX8DC01</accession>
<reference evidence="1 2" key="1">
    <citation type="submission" date="2021-05" db="EMBL/GenBank/DDBJ databases">
        <title>Novel species in genus Cellulomonas.</title>
        <authorList>
            <person name="Zhang G."/>
        </authorList>
    </citation>
    <scope>NUCLEOTIDE SEQUENCE [LARGE SCALE GENOMIC DNA]</scope>
    <source>
        <strain evidence="2">zg-ZUI222</strain>
    </source>
</reference>
<dbReference type="RefSeq" id="WP_207340676.1">
    <property type="nucleotide sequence ID" value="NZ_CP074405.1"/>
</dbReference>
<gene>
    <name evidence="1" type="ORF">KG103_06560</name>
</gene>
<dbReference type="GO" id="GO:0016787">
    <property type="term" value="F:hydrolase activity"/>
    <property type="evidence" value="ECO:0007669"/>
    <property type="project" value="UniProtKB-KW"/>
</dbReference>
<dbReference type="Proteomes" id="UP000677804">
    <property type="component" value="Chromosome"/>
</dbReference>
<sequence>MRPARLRAAGRAAAEVWHRLRQGVAWVRDYAWIVRAQARAVLAAPLPDSLAAGDRTPVLLLPGIYETWPVMTSLARALHAAGHPVHTVPALGLNLRPLGASMPLVVERLEALGLTRVVLVAHSKGGLIGKMVLADEHAGPRVAGLVAVNTPFAGSVYARWFPVRPVRALSPLDVHLLALARDVAAHARIWSIFARFDPHVPGGSELAGAVNVRLPLDGHFRPLGDPLLHAAVLDAVTHLADGAGPSPGP</sequence>
<keyword evidence="2" id="KW-1185">Reference proteome</keyword>
<name>A0ABX8DC01_9CELL</name>
<dbReference type="SUPFAM" id="SSF53474">
    <property type="entry name" value="alpha/beta-Hydrolases"/>
    <property type="match status" value="1"/>
</dbReference>
<dbReference type="EMBL" id="CP074405">
    <property type="protein sequence ID" value="QVI63522.1"/>
    <property type="molecule type" value="Genomic_DNA"/>
</dbReference>
<evidence type="ECO:0000313" key="1">
    <source>
        <dbReference type="EMBL" id="QVI63522.1"/>
    </source>
</evidence>
<dbReference type="Gene3D" id="3.40.50.1820">
    <property type="entry name" value="alpha/beta hydrolase"/>
    <property type="match status" value="1"/>
</dbReference>
<keyword evidence="1" id="KW-0378">Hydrolase</keyword>
<evidence type="ECO:0000313" key="2">
    <source>
        <dbReference type="Proteomes" id="UP000677804"/>
    </source>
</evidence>
<proteinExistence type="predicted"/>
<organism evidence="1 2">
    <name type="scientific">Cellulomonas wangleii</name>
    <dbReference type="NCBI Taxonomy" id="2816956"/>
    <lineage>
        <taxon>Bacteria</taxon>
        <taxon>Bacillati</taxon>
        <taxon>Actinomycetota</taxon>
        <taxon>Actinomycetes</taxon>
        <taxon>Micrococcales</taxon>
        <taxon>Cellulomonadaceae</taxon>
        <taxon>Cellulomonas</taxon>
    </lineage>
</organism>
<protein>
    <submittedName>
        <fullName evidence="1">Alpha/beta hydrolase</fullName>
    </submittedName>
</protein>
<dbReference type="InterPro" id="IPR029058">
    <property type="entry name" value="AB_hydrolase_fold"/>
</dbReference>